<dbReference type="InterPro" id="IPR036396">
    <property type="entry name" value="Cyt_P450_sf"/>
</dbReference>
<dbReference type="Proteomes" id="UP000198755">
    <property type="component" value="Unassembled WGS sequence"/>
</dbReference>
<dbReference type="GO" id="GO:0016705">
    <property type="term" value="F:oxidoreductase activity, acting on paired donors, with incorporation or reduction of molecular oxygen"/>
    <property type="evidence" value="ECO:0007669"/>
    <property type="project" value="InterPro"/>
</dbReference>
<dbReference type="PRINTS" id="PR00385">
    <property type="entry name" value="P450"/>
</dbReference>
<dbReference type="RefSeq" id="WP_091681103.1">
    <property type="nucleotide sequence ID" value="NZ_FOSN01000006.1"/>
</dbReference>
<keyword evidence="6 8" id="KW-0503">Monooxygenase</keyword>
<dbReference type="GO" id="GO:0005506">
    <property type="term" value="F:iron ion binding"/>
    <property type="evidence" value="ECO:0007669"/>
    <property type="project" value="InterPro"/>
</dbReference>
<dbReference type="OrthoDB" id="9764248at2"/>
<dbReference type="PROSITE" id="PS00086">
    <property type="entry name" value="CYTOCHROME_P450"/>
    <property type="match status" value="1"/>
</dbReference>
<proteinExistence type="inferred from homology"/>
<keyword evidence="2 7" id="KW-0349">Heme</keyword>
<evidence type="ECO:0000256" key="9">
    <source>
        <dbReference type="SAM" id="MobiDB-lite"/>
    </source>
</evidence>
<dbReference type="EMBL" id="FOSN01000006">
    <property type="protein sequence ID" value="SFK34072.1"/>
    <property type="molecule type" value="Genomic_DNA"/>
</dbReference>
<dbReference type="Gene3D" id="1.10.630.10">
    <property type="entry name" value="Cytochrome P450"/>
    <property type="match status" value="1"/>
</dbReference>
<keyword evidence="3 7" id="KW-0479">Metal-binding</keyword>
<evidence type="ECO:0000256" key="4">
    <source>
        <dbReference type="ARBA" id="ARBA00023002"/>
    </source>
</evidence>
<dbReference type="InterPro" id="IPR001128">
    <property type="entry name" value="Cyt_P450"/>
</dbReference>
<evidence type="ECO:0000256" key="6">
    <source>
        <dbReference type="ARBA" id="ARBA00023033"/>
    </source>
</evidence>
<dbReference type="InterPro" id="IPR002401">
    <property type="entry name" value="Cyt_P450_E_grp-I"/>
</dbReference>
<dbReference type="GO" id="GO:0020037">
    <property type="term" value="F:heme binding"/>
    <property type="evidence" value="ECO:0007669"/>
    <property type="project" value="InterPro"/>
</dbReference>
<dbReference type="SUPFAM" id="SSF48264">
    <property type="entry name" value="Cytochrome P450"/>
    <property type="match status" value="1"/>
</dbReference>
<evidence type="ECO:0000256" key="5">
    <source>
        <dbReference type="ARBA" id="ARBA00023004"/>
    </source>
</evidence>
<dbReference type="Pfam" id="PF00067">
    <property type="entry name" value="p450"/>
    <property type="match status" value="1"/>
</dbReference>
<feature type="region of interest" description="Disordered" evidence="9">
    <location>
        <begin position="1"/>
        <end position="22"/>
    </location>
</feature>
<feature type="compositionally biased region" description="Pro residues" evidence="9">
    <location>
        <begin position="11"/>
        <end position="22"/>
    </location>
</feature>
<evidence type="ECO:0000256" key="7">
    <source>
        <dbReference type="PIRSR" id="PIRSR602401-1"/>
    </source>
</evidence>
<keyword evidence="5 7" id="KW-0408">Iron</keyword>
<gene>
    <name evidence="10" type="ORF">SAMN05444581_106104</name>
</gene>
<keyword evidence="11" id="KW-1185">Reference proteome</keyword>
<dbReference type="STRING" id="1612308.SAMN05444581_106104"/>
<organism evidence="10 11">
    <name type="scientific">Methylocapsa palsarum</name>
    <dbReference type="NCBI Taxonomy" id="1612308"/>
    <lineage>
        <taxon>Bacteria</taxon>
        <taxon>Pseudomonadati</taxon>
        <taxon>Pseudomonadota</taxon>
        <taxon>Alphaproteobacteria</taxon>
        <taxon>Hyphomicrobiales</taxon>
        <taxon>Beijerinckiaceae</taxon>
        <taxon>Methylocapsa</taxon>
    </lineage>
</organism>
<dbReference type="PRINTS" id="PR00463">
    <property type="entry name" value="EP450I"/>
</dbReference>
<evidence type="ECO:0000256" key="8">
    <source>
        <dbReference type="RuleBase" id="RU000461"/>
    </source>
</evidence>
<sequence>MNDFALEQSPTPAPRPLLYRPPAPVPLDTPLGPFGTMRVLRQNPIETWTKAHFQNPILMGQSVLGRVAVVSDPAAIRRVFIDNSTNYLKDSLQRRVLGEGLKEGLLVVQGADWRSQRRTLAPMFTPRTVASFARGTDDAARDLTTRWLRWREGRLIDLQPEMARVTLDVLGRTIFSDGLGRNPEEFTTATSRYFMTLGRLDPFDILDFPEWVPRLNRVGTRSALNFFEKAVQEIIERRKRLIAQDKAAAPRDLLTLLLEAQDPETGVGLSEGEVRANILTFIGAGHETTANALTWAIFLLSMSEEWRNRLAAEADAVLDGAVEDYADRLVETKAVLEEAMRLYPPVASMSRQAVGPDDLAGKRIRQDTLVIVSQWVLHRHHLLWDDPGAFDPRRFLPGAREKIDRFAYLPFGAGPRVCIGASFSLQEGVIILAHLMRAFTLTLKPGYEVKPVQRITLRPDGGLPMILRRRRRDLG</sequence>
<accession>A0A1I3YQH3</accession>
<dbReference type="PANTHER" id="PTHR24291:SF50">
    <property type="entry name" value="BIFUNCTIONAL ALBAFLAVENONE MONOOXYGENASE_TERPENE SYNTHASE"/>
    <property type="match status" value="1"/>
</dbReference>
<name>A0A1I3YQH3_9HYPH</name>
<evidence type="ECO:0000256" key="3">
    <source>
        <dbReference type="ARBA" id="ARBA00022723"/>
    </source>
</evidence>
<evidence type="ECO:0000256" key="2">
    <source>
        <dbReference type="ARBA" id="ARBA00022617"/>
    </source>
</evidence>
<dbReference type="AlphaFoldDB" id="A0A1I3YQH3"/>
<dbReference type="InterPro" id="IPR050196">
    <property type="entry name" value="Cytochrome_P450_Monoox"/>
</dbReference>
<dbReference type="InterPro" id="IPR017972">
    <property type="entry name" value="Cyt_P450_CS"/>
</dbReference>
<dbReference type="GO" id="GO:0004497">
    <property type="term" value="F:monooxygenase activity"/>
    <property type="evidence" value="ECO:0007669"/>
    <property type="project" value="UniProtKB-KW"/>
</dbReference>
<comment type="cofactor">
    <cofactor evidence="7">
        <name>heme</name>
        <dbReference type="ChEBI" id="CHEBI:30413"/>
    </cofactor>
</comment>
<protein>
    <submittedName>
        <fullName evidence="10">Cytochrome P450</fullName>
    </submittedName>
</protein>
<evidence type="ECO:0000256" key="1">
    <source>
        <dbReference type="ARBA" id="ARBA00010617"/>
    </source>
</evidence>
<reference evidence="10 11" key="1">
    <citation type="submission" date="2016-10" db="EMBL/GenBank/DDBJ databases">
        <authorList>
            <person name="de Groot N.N."/>
        </authorList>
    </citation>
    <scope>NUCLEOTIDE SEQUENCE [LARGE SCALE GENOMIC DNA]</scope>
    <source>
        <strain evidence="10 11">NE2</strain>
    </source>
</reference>
<dbReference type="PANTHER" id="PTHR24291">
    <property type="entry name" value="CYTOCHROME P450 FAMILY 4"/>
    <property type="match status" value="1"/>
</dbReference>
<keyword evidence="4 8" id="KW-0560">Oxidoreductase</keyword>
<evidence type="ECO:0000313" key="10">
    <source>
        <dbReference type="EMBL" id="SFK34072.1"/>
    </source>
</evidence>
<feature type="binding site" description="axial binding residue" evidence="7">
    <location>
        <position position="418"/>
    </location>
    <ligand>
        <name>heme</name>
        <dbReference type="ChEBI" id="CHEBI:30413"/>
    </ligand>
    <ligandPart>
        <name>Fe</name>
        <dbReference type="ChEBI" id="CHEBI:18248"/>
    </ligandPart>
</feature>
<evidence type="ECO:0000313" key="11">
    <source>
        <dbReference type="Proteomes" id="UP000198755"/>
    </source>
</evidence>
<comment type="similarity">
    <text evidence="1 8">Belongs to the cytochrome P450 family.</text>
</comment>